<feature type="compositionally biased region" description="Low complexity" evidence="1">
    <location>
        <begin position="228"/>
        <end position="242"/>
    </location>
</feature>
<comment type="caution">
    <text evidence="2">The sequence shown here is derived from an EMBL/GenBank/DDBJ whole genome shotgun (WGS) entry which is preliminary data.</text>
</comment>
<name>A0A8H6KKB2_9PEZI</name>
<dbReference type="PANTHER" id="PTHR38166">
    <property type="entry name" value="C2H2-TYPE DOMAIN-CONTAINING PROTEIN-RELATED"/>
    <property type="match status" value="1"/>
</dbReference>
<sequence length="560" mass="62254">MDCMIYGNCDRHGPSAMLSVPSIENDALKQHLLVKHESKRPPSDAIKPEEQSGNATGGNLMMQRFVAGETELASLGLASERPLPHNSQSDPDDGRDNFTAPSHSLDLVSLRPGSPNTTHRSLKEPRNVGHSAGSAPLTFENVTLLSDEEDSRAETEAETIATAQKDVSPDELSTSESSPTESSRMTDDDFYSVVLSNERIRGLNDGLLQIFGQFIDSRLGIRTAPQHGSGSSSGQGPSDFDGINLHNNNARDGINNNKRRRRGNDDDEASGGGAGGNWLGPRGCKEDPVAKQKIACPFMKRSPEEFSTWRTCVGPGFDGLHRMKEHLKRRHFKEYSCQRCHLPLDSNRLLQTHIRSPEPCVLREVENEIGFMTQVQWDDINKRKGNRTSVLEKWKEIYVILFPEVDADSIPSPYFEPIEVMENVKAAFDIDEYSTHLGRHLPRRVFERLGEEFQIMSEAAKKRLVDILQEEALESLRSYVLQREASQKPESSAAIHSVERETLTWTNDMFEGIDFSAGGQLDFYFLAGDSEEDKGKGRADSAYGSNFMGVASELAPEETP</sequence>
<evidence type="ECO:0000313" key="3">
    <source>
        <dbReference type="Proteomes" id="UP000654918"/>
    </source>
</evidence>
<dbReference type="AlphaFoldDB" id="A0A8H6KKB2"/>
<protein>
    <recommendedName>
        <fullName evidence="4">C2H2-type domain-containing protein</fullName>
    </recommendedName>
</protein>
<dbReference type="Proteomes" id="UP000654918">
    <property type="component" value="Unassembled WGS sequence"/>
</dbReference>
<feature type="compositionally biased region" description="Low complexity" evidence="1">
    <location>
        <begin position="170"/>
        <end position="183"/>
    </location>
</feature>
<feature type="region of interest" description="Disordered" evidence="1">
    <location>
        <begin position="37"/>
        <end position="186"/>
    </location>
</feature>
<dbReference type="PANTHER" id="PTHR38166:SF1">
    <property type="entry name" value="C2H2-TYPE DOMAIN-CONTAINING PROTEIN"/>
    <property type="match status" value="1"/>
</dbReference>
<gene>
    <name evidence="2" type="ORF">CPLU01_05849</name>
</gene>
<accession>A0A8H6KKB2</accession>
<dbReference type="EMBL" id="WIGO01000064">
    <property type="protein sequence ID" value="KAF6832900.1"/>
    <property type="molecule type" value="Genomic_DNA"/>
</dbReference>
<reference evidence="2" key="1">
    <citation type="journal article" date="2020" name="Phytopathology">
        <title>Genome Sequence Resources of Colletotrichum truncatum, C. plurivorum, C. musicola, and C. sojae: Four Species Pathogenic to Soybean (Glycine max).</title>
        <authorList>
            <person name="Rogerio F."/>
            <person name="Boufleur T.R."/>
            <person name="Ciampi-Guillardi M."/>
            <person name="Sukno S.A."/>
            <person name="Thon M.R."/>
            <person name="Massola Junior N.S."/>
            <person name="Baroncelli R."/>
        </authorList>
    </citation>
    <scope>NUCLEOTIDE SEQUENCE</scope>
    <source>
        <strain evidence="2">LFN00145</strain>
    </source>
</reference>
<evidence type="ECO:0000313" key="2">
    <source>
        <dbReference type="EMBL" id="KAF6832900.1"/>
    </source>
</evidence>
<organism evidence="2 3">
    <name type="scientific">Colletotrichum plurivorum</name>
    <dbReference type="NCBI Taxonomy" id="2175906"/>
    <lineage>
        <taxon>Eukaryota</taxon>
        <taxon>Fungi</taxon>
        <taxon>Dikarya</taxon>
        <taxon>Ascomycota</taxon>
        <taxon>Pezizomycotina</taxon>
        <taxon>Sordariomycetes</taxon>
        <taxon>Hypocreomycetidae</taxon>
        <taxon>Glomerellales</taxon>
        <taxon>Glomerellaceae</taxon>
        <taxon>Colletotrichum</taxon>
        <taxon>Colletotrichum orchidearum species complex</taxon>
    </lineage>
</organism>
<evidence type="ECO:0000256" key="1">
    <source>
        <dbReference type="SAM" id="MobiDB-lite"/>
    </source>
</evidence>
<feature type="compositionally biased region" description="Basic and acidic residues" evidence="1">
    <location>
        <begin position="37"/>
        <end position="50"/>
    </location>
</feature>
<keyword evidence="3" id="KW-1185">Reference proteome</keyword>
<evidence type="ECO:0008006" key="4">
    <source>
        <dbReference type="Google" id="ProtNLM"/>
    </source>
</evidence>
<feature type="region of interest" description="Disordered" evidence="1">
    <location>
        <begin position="224"/>
        <end position="284"/>
    </location>
</feature>
<proteinExistence type="predicted"/>